<dbReference type="RefSeq" id="WP_208431730.1">
    <property type="nucleotide sequence ID" value="NZ_CAWPNC010000013.1"/>
</dbReference>
<accession>A0ABR6E4L8</accession>
<dbReference type="EMBL" id="JACJIR010000013">
    <property type="protein sequence ID" value="MBA9083503.1"/>
    <property type="molecule type" value="Genomic_DNA"/>
</dbReference>
<keyword evidence="2" id="KW-1185">Reference proteome</keyword>
<reference evidence="1 2" key="1">
    <citation type="submission" date="2020-08" db="EMBL/GenBank/DDBJ databases">
        <title>Genomic Encyclopedia of Type Strains, Phase IV (KMG-IV): sequencing the most valuable type-strain genomes for metagenomic binning, comparative biology and taxonomic classification.</title>
        <authorList>
            <person name="Goeker M."/>
        </authorList>
    </citation>
    <scope>NUCLEOTIDE SEQUENCE [LARGE SCALE GENOMIC DNA]</scope>
    <source>
        <strain evidence="1 2">DSM 21431</strain>
    </source>
</reference>
<dbReference type="Proteomes" id="UP000548119">
    <property type="component" value="Unassembled WGS sequence"/>
</dbReference>
<evidence type="ECO:0000313" key="2">
    <source>
        <dbReference type="Proteomes" id="UP000548119"/>
    </source>
</evidence>
<name>A0ABR6E4L8_9HYPH</name>
<organism evidence="1 2">
    <name type="scientific">Bartonella chomelii</name>
    <dbReference type="NCBI Taxonomy" id="236402"/>
    <lineage>
        <taxon>Bacteria</taxon>
        <taxon>Pseudomonadati</taxon>
        <taxon>Pseudomonadota</taxon>
        <taxon>Alphaproteobacteria</taxon>
        <taxon>Hyphomicrobiales</taxon>
        <taxon>Bartonellaceae</taxon>
        <taxon>Bartonella</taxon>
    </lineage>
</organism>
<protein>
    <submittedName>
        <fullName evidence="1">Uncharacterized protein</fullName>
    </submittedName>
</protein>
<proteinExistence type="predicted"/>
<gene>
    <name evidence="1" type="ORF">GGR10_001369</name>
</gene>
<evidence type="ECO:0000313" key="1">
    <source>
        <dbReference type="EMBL" id="MBA9083503.1"/>
    </source>
</evidence>
<comment type="caution">
    <text evidence="1">The sequence shown here is derived from an EMBL/GenBank/DDBJ whole genome shotgun (WGS) entry which is preliminary data.</text>
</comment>
<sequence length="71" mass="8193">MMSLVSVGIGMLIGIQLKLSGVSSAFKKSRTFCKESFYIFVYSFGYRAYYTRTIKTLMKKEKAFLSDLTYF</sequence>